<feature type="region of interest" description="Disordered" evidence="1">
    <location>
        <begin position="48"/>
        <end position="106"/>
    </location>
</feature>
<evidence type="ECO:0000256" key="1">
    <source>
        <dbReference type="SAM" id="MobiDB-lite"/>
    </source>
</evidence>
<keyword evidence="3" id="KW-1185">Reference proteome</keyword>
<reference evidence="2" key="1">
    <citation type="journal article" date="2014" name="Int. J. Syst. Evol. Microbiol.">
        <title>Complete genome sequence of Corynebacterium casei LMG S-19264T (=DSM 44701T), isolated from a smear-ripened cheese.</title>
        <authorList>
            <consortium name="US DOE Joint Genome Institute (JGI-PGF)"/>
            <person name="Walter F."/>
            <person name="Albersmeier A."/>
            <person name="Kalinowski J."/>
            <person name="Ruckert C."/>
        </authorList>
    </citation>
    <scope>NUCLEOTIDE SEQUENCE</scope>
    <source>
        <strain evidence="2">JCM 4646</strain>
    </source>
</reference>
<evidence type="ECO:0000313" key="3">
    <source>
        <dbReference type="Proteomes" id="UP000617734"/>
    </source>
</evidence>
<sequence length="106" mass="10653">MGGNAGGWPSVVRVNLAGHAADVPSSGANEAVERVRRASVVTDEDLGGVRAGLLGEAGEAEGDGRRRPGAERGSAGRDAPGMGSPGCGSLADTPWKHSQSSHKSQH</sequence>
<dbReference type="AlphaFoldDB" id="A0A919KSM5"/>
<name>A0A919KSM5_9ACTN</name>
<gene>
    <name evidence="2" type="ORF">GCM10018781_32990</name>
</gene>
<reference evidence="2" key="2">
    <citation type="submission" date="2020-09" db="EMBL/GenBank/DDBJ databases">
        <authorList>
            <person name="Sun Q."/>
            <person name="Ohkuma M."/>
        </authorList>
    </citation>
    <scope>NUCLEOTIDE SEQUENCE</scope>
    <source>
        <strain evidence="2">JCM 4646</strain>
    </source>
</reference>
<accession>A0A919KSM5</accession>
<evidence type="ECO:0000313" key="2">
    <source>
        <dbReference type="EMBL" id="GHH71590.1"/>
    </source>
</evidence>
<dbReference type="EMBL" id="BNBO01000016">
    <property type="protein sequence ID" value="GHH71590.1"/>
    <property type="molecule type" value="Genomic_DNA"/>
</dbReference>
<proteinExistence type="predicted"/>
<protein>
    <submittedName>
        <fullName evidence="2">Uncharacterized protein</fullName>
    </submittedName>
</protein>
<comment type="caution">
    <text evidence="2">The sequence shown here is derived from an EMBL/GenBank/DDBJ whole genome shotgun (WGS) entry which is preliminary data.</text>
</comment>
<dbReference type="Proteomes" id="UP000617734">
    <property type="component" value="Unassembled WGS sequence"/>
</dbReference>
<organism evidence="2 3">
    <name type="scientific">Kitasatospora indigofera</name>
    <dbReference type="NCBI Taxonomy" id="67307"/>
    <lineage>
        <taxon>Bacteria</taxon>
        <taxon>Bacillati</taxon>
        <taxon>Actinomycetota</taxon>
        <taxon>Actinomycetes</taxon>
        <taxon>Kitasatosporales</taxon>
        <taxon>Streptomycetaceae</taxon>
        <taxon>Kitasatospora</taxon>
    </lineage>
</organism>